<accession>A0A4Q2RFH4</accession>
<evidence type="ECO:0000313" key="2">
    <source>
        <dbReference type="Proteomes" id="UP000289411"/>
    </source>
</evidence>
<sequence>MLRITTMDDVTRVYATLAPGRAQASLFSEVDLRSALHRIRTEAHSPRAKVALWMEAPPPGQGPDVVVCVPVEQFETRRAHAEEIVARWDATWLVIESMPRQHRDAARQLLVDLISMSLLNAAIEGIEPTDDDF</sequence>
<organism evidence="1 2">
    <name type="scientific">Lichenibacterium ramalinae</name>
    <dbReference type="NCBI Taxonomy" id="2316527"/>
    <lineage>
        <taxon>Bacteria</taxon>
        <taxon>Pseudomonadati</taxon>
        <taxon>Pseudomonadota</taxon>
        <taxon>Alphaproteobacteria</taxon>
        <taxon>Hyphomicrobiales</taxon>
        <taxon>Lichenihabitantaceae</taxon>
        <taxon>Lichenibacterium</taxon>
    </lineage>
</organism>
<proteinExistence type="predicted"/>
<evidence type="ECO:0000313" key="1">
    <source>
        <dbReference type="EMBL" id="RYB04322.1"/>
    </source>
</evidence>
<reference evidence="1 2" key="1">
    <citation type="submission" date="2018-09" db="EMBL/GenBank/DDBJ databases">
        <authorList>
            <person name="Grouzdev D.S."/>
            <person name="Krutkina M.S."/>
        </authorList>
    </citation>
    <scope>NUCLEOTIDE SEQUENCE [LARGE SCALE GENOMIC DNA]</scope>
    <source>
        <strain evidence="1 2">RmlP001</strain>
    </source>
</reference>
<comment type="caution">
    <text evidence="1">The sequence shown here is derived from an EMBL/GenBank/DDBJ whole genome shotgun (WGS) entry which is preliminary data.</text>
</comment>
<gene>
    <name evidence="1" type="ORF">D3272_12740</name>
</gene>
<reference evidence="1 2" key="2">
    <citation type="submission" date="2019-02" db="EMBL/GenBank/DDBJ databases">
        <title>'Lichenibacterium ramalinii' gen. nov. sp. nov., 'Lichenibacterium minor' gen. nov. sp. nov.</title>
        <authorList>
            <person name="Pankratov T."/>
        </authorList>
    </citation>
    <scope>NUCLEOTIDE SEQUENCE [LARGE SCALE GENOMIC DNA]</scope>
    <source>
        <strain evidence="1 2">RmlP001</strain>
    </source>
</reference>
<protein>
    <submittedName>
        <fullName evidence="1">Uncharacterized protein</fullName>
    </submittedName>
</protein>
<name>A0A4Q2RFH4_9HYPH</name>
<dbReference type="AlphaFoldDB" id="A0A4Q2RFH4"/>
<dbReference type="Proteomes" id="UP000289411">
    <property type="component" value="Unassembled WGS sequence"/>
</dbReference>
<keyword evidence="2" id="KW-1185">Reference proteome</keyword>
<dbReference type="EMBL" id="QYBC01000010">
    <property type="protein sequence ID" value="RYB04322.1"/>
    <property type="molecule type" value="Genomic_DNA"/>
</dbReference>